<name>A0AAW0XVV7_CHEQU</name>
<dbReference type="PANTHER" id="PTHR31649">
    <property type="entry name" value="AGAP009604-PA"/>
    <property type="match status" value="1"/>
</dbReference>
<evidence type="ECO:0008006" key="3">
    <source>
        <dbReference type="Google" id="ProtNLM"/>
    </source>
</evidence>
<comment type="caution">
    <text evidence="1">The sequence shown here is derived from an EMBL/GenBank/DDBJ whole genome shotgun (WGS) entry which is preliminary data.</text>
</comment>
<protein>
    <recommendedName>
        <fullName evidence="3">DUF3421 domain-containing protein</fullName>
    </recommendedName>
</protein>
<dbReference type="PANTHER" id="PTHR31649:SF1">
    <property type="entry name" value="FARNESOIC ACID O-METHYL TRANSFERASE DOMAIN-CONTAINING PROTEIN"/>
    <property type="match status" value="1"/>
</dbReference>
<organism evidence="1 2">
    <name type="scientific">Cherax quadricarinatus</name>
    <name type="common">Australian red claw crayfish</name>
    <dbReference type="NCBI Taxonomy" id="27406"/>
    <lineage>
        <taxon>Eukaryota</taxon>
        <taxon>Metazoa</taxon>
        <taxon>Ecdysozoa</taxon>
        <taxon>Arthropoda</taxon>
        <taxon>Crustacea</taxon>
        <taxon>Multicrustacea</taxon>
        <taxon>Malacostraca</taxon>
        <taxon>Eumalacostraca</taxon>
        <taxon>Eucarida</taxon>
        <taxon>Decapoda</taxon>
        <taxon>Pleocyemata</taxon>
        <taxon>Astacidea</taxon>
        <taxon>Parastacoidea</taxon>
        <taxon>Parastacidae</taxon>
        <taxon>Cherax</taxon>
    </lineage>
</organism>
<dbReference type="SMART" id="SM00696">
    <property type="entry name" value="DM9"/>
    <property type="match status" value="2"/>
</dbReference>
<dbReference type="Proteomes" id="UP001445076">
    <property type="component" value="Unassembled WGS sequence"/>
</dbReference>
<evidence type="ECO:0000313" key="1">
    <source>
        <dbReference type="EMBL" id="KAK8748680.1"/>
    </source>
</evidence>
<keyword evidence="2" id="KW-1185">Reference proteome</keyword>
<sequence length="184" mass="19529">MQARAPLGSRNKMFRSGRKVINSSTTTMEGIKLIPCRGGSQCPAPVTVSGGPPAQCPLVAAARHNGGIIPGVVMPNTNVCHIPWGGQAIAKTDYFVLNNPGSVEVTWEQASRGTIPQGALQGGYSETGEALYFGRFNHGGSLICGKVHPSHKVCYVPYWGQETSNVNYEVLCLKSIPLANLGLH</sequence>
<dbReference type="Pfam" id="PF11901">
    <property type="entry name" value="DM9"/>
    <property type="match status" value="1"/>
</dbReference>
<accession>A0AAW0XVV7</accession>
<dbReference type="InterPro" id="IPR006616">
    <property type="entry name" value="DM9_repeat"/>
</dbReference>
<proteinExistence type="predicted"/>
<dbReference type="AlphaFoldDB" id="A0AAW0XVV7"/>
<reference evidence="1 2" key="1">
    <citation type="journal article" date="2024" name="BMC Genomics">
        <title>Genome assembly of redclaw crayfish (Cherax quadricarinatus) provides insights into its immune adaptation and hypoxia tolerance.</title>
        <authorList>
            <person name="Liu Z."/>
            <person name="Zheng J."/>
            <person name="Li H."/>
            <person name="Fang K."/>
            <person name="Wang S."/>
            <person name="He J."/>
            <person name="Zhou D."/>
            <person name="Weng S."/>
            <person name="Chi M."/>
            <person name="Gu Z."/>
            <person name="He J."/>
            <person name="Li F."/>
            <person name="Wang M."/>
        </authorList>
    </citation>
    <scope>NUCLEOTIDE SEQUENCE [LARGE SCALE GENOMIC DNA]</scope>
    <source>
        <strain evidence="1">ZL_2023a</strain>
    </source>
</reference>
<dbReference type="EMBL" id="JARKIK010000011">
    <property type="protein sequence ID" value="KAK8748680.1"/>
    <property type="molecule type" value="Genomic_DNA"/>
</dbReference>
<gene>
    <name evidence="1" type="ORF">OTU49_015941</name>
</gene>
<evidence type="ECO:0000313" key="2">
    <source>
        <dbReference type="Proteomes" id="UP001445076"/>
    </source>
</evidence>